<keyword evidence="2" id="KW-1185">Reference proteome</keyword>
<dbReference type="Proteomes" id="UP000887013">
    <property type="component" value="Unassembled WGS sequence"/>
</dbReference>
<protein>
    <submittedName>
        <fullName evidence="1">Uncharacterized protein</fullName>
    </submittedName>
</protein>
<evidence type="ECO:0000313" key="2">
    <source>
        <dbReference type="Proteomes" id="UP000887013"/>
    </source>
</evidence>
<proteinExistence type="predicted"/>
<name>A0A8X6N9B8_NEPPI</name>
<organism evidence="1 2">
    <name type="scientific">Nephila pilipes</name>
    <name type="common">Giant wood spider</name>
    <name type="synonym">Nephila maculata</name>
    <dbReference type="NCBI Taxonomy" id="299642"/>
    <lineage>
        <taxon>Eukaryota</taxon>
        <taxon>Metazoa</taxon>
        <taxon>Ecdysozoa</taxon>
        <taxon>Arthropoda</taxon>
        <taxon>Chelicerata</taxon>
        <taxon>Arachnida</taxon>
        <taxon>Araneae</taxon>
        <taxon>Araneomorphae</taxon>
        <taxon>Entelegynae</taxon>
        <taxon>Araneoidea</taxon>
        <taxon>Nephilidae</taxon>
        <taxon>Nephila</taxon>
    </lineage>
</organism>
<reference evidence="1" key="1">
    <citation type="submission" date="2020-08" db="EMBL/GenBank/DDBJ databases">
        <title>Multicomponent nature underlies the extraordinary mechanical properties of spider dragline silk.</title>
        <authorList>
            <person name="Kono N."/>
            <person name="Nakamura H."/>
            <person name="Mori M."/>
            <person name="Yoshida Y."/>
            <person name="Ohtoshi R."/>
            <person name="Malay A.D."/>
            <person name="Moran D.A.P."/>
            <person name="Tomita M."/>
            <person name="Numata K."/>
            <person name="Arakawa K."/>
        </authorList>
    </citation>
    <scope>NUCLEOTIDE SEQUENCE</scope>
</reference>
<accession>A0A8X6N9B8</accession>
<gene>
    <name evidence="1" type="ORF">NPIL_32671</name>
</gene>
<comment type="caution">
    <text evidence="1">The sequence shown here is derived from an EMBL/GenBank/DDBJ whole genome shotgun (WGS) entry which is preliminary data.</text>
</comment>
<evidence type="ECO:0000313" key="1">
    <source>
        <dbReference type="EMBL" id="GFT01377.1"/>
    </source>
</evidence>
<dbReference type="AlphaFoldDB" id="A0A8X6N9B8"/>
<sequence>MTSTTERILFRIIVAPADVSELPGVFQHVRDSFRPRRRACITAGGSLAFISYAYRKSVPRFPMDINFSSDMYKNRSSTHLANFILSTFRNFCYLFRHLAEMRQARRRMAEWTSPTV</sequence>
<dbReference type="EMBL" id="BMAW01055543">
    <property type="protein sequence ID" value="GFT01377.1"/>
    <property type="molecule type" value="Genomic_DNA"/>
</dbReference>